<dbReference type="AlphaFoldDB" id="S2JPH4"/>
<proteinExistence type="predicted"/>
<gene>
    <name evidence="1" type="ORF">HMPREF1544_02763</name>
</gene>
<dbReference type="OrthoDB" id="2282145at2759"/>
<keyword evidence="2" id="KW-1185">Reference proteome</keyword>
<name>S2JPH4_MUCC1</name>
<evidence type="ECO:0000313" key="2">
    <source>
        <dbReference type="Proteomes" id="UP000014254"/>
    </source>
</evidence>
<dbReference type="EMBL" id="KE123921">
    <property type="protein sequence ID" value="EPB90397.1"/>
    <property type="molecule type" value="Genomic_DNA"/>
</dbReference>
<sequence length="70" mass="8225">WLVFMNNKWVPFDTPNQYKLDHTLGLQGTFVDIQDSHFPSVKKVRVFPKSNYLSYLGLKYRISKVMQTGT</sequence>
<feature type="non-terminal residue" evidence="1">
    <location>
        <position position="70"/>
    </location>
</feature>
<feature type="non-terminal residue" evidence="1">
    <location>
        <position position="1"/>
    </location>
</feature>
<reference evidence="2" key="1">
    <citation type="submission" date="2013-05" db="EMBL/GenBank/DDBJ databases">
        <title>The Genome sequence of Mucor circinelloides f. circinelloides 1006PhL.</title>
        <authorList>
            <consortium name="The Broad Institute Genomics Platform"/>
            <person name="Cuomo C."/>
            <person name="Earl A."/>
            <person name="Findley K."/>
            <person name="Lee S.C."/>
            <person name="Walker B."/>
            <person name="Young S."/>
            <person name="Zeng Q."/>
            <person name="Gargeya S."/>
            <person name="Fitzgerald M."/>
            <person name="Haas B."/>
            <person name="Abouelleil A."/>
            <person name="Allen A.W."/>
            <person name="Alvarado L."/>
            <person name="Arachchi H.M."/>
            <person name="Berlin A.M."/>
            <person name="Chapman S.B."/>
            <person name="Gainer-Dewar J."/>
            <person name="Goldberg J."/>
            <person name="Griggs A."/>
            <person name="Gujja S."/>
            <person name="Hansen M."/>
            <person name="Howarth C."/>
            <person name="Imamovic A."/>
            <person name="Ireland A."/>
            <person name="Larimer J."/>
            <person name="McCowan C."/>
            <person name="Murphy C."/>
            <person name="Pearson M."/>
            <person name="Poon T.W."/>
            <person name="Priest M."/>
            <person name="Roberts A."/>
            <person name="Saif S."/>
            <person name="Shea T."/>
            <person name="Sisk P."/>
            <person name="Sykes S."/>
            <person name="Wortman J."/>
            <person name="Nusbaum C."/>
            <person name="Birren B."/>
        </authorList>
    </citation>
    <scope>NUCLEOTIDE SEQUENCE [LARGE SCALE GENOMIC DNA]</scope>
    <source>
        <strain evidence="2">1006PhL</strain>
    </source>
</reference>
<dbReference type="InParanoid" id="S2JPH4"/>
<dbReference type="Proteomes" id="UP000014254">
    <property type="component" value="Unassembled WGS sequence"/>
</dbReference>
<evidence type="ECO:0000313" key="1">
    <source>
        <dbReference type="EMBL" id="EPB90397.1"/>
    </source>
</evidence>
<dbReference type="VEuPathDB" id="FungiDB:HMPREF1544_02763"/>
<organism evidence="1 2">
    <name type="scientific">Mucor circinelloides f. circinelloides (strain 1006PhL)</name>
    <name type="common">Mucormycosis agent</name>
    <name type="synonym">Calyptromyces circinelloides</name>
    <dbReference type="NCBI Taxonomy" id="1220926"/>
    <lineage>
        <taxon>Eukaryota</taxon>
        <taxon>Fungi</taxon>
        <taxon>Fungi incertae sedis</taxon>
        <taxon>Mucoromycota</taxon>
        <taxon>Mucoromycotina</taxon>
        <taxon>Mucoromycetes</taxon>
        <taxon>Mucorales</taxon>
        <taxon>Mucorineae</taxon>
        <taxon>Mucoraceae</taxon>
        <taxon>Mucor</taxon>
    </lineage>
</organism>
<protein>
    <submittedName>
        <fullName evidence="1">Uncharacterized protein</fullName>
    </submittedName>
</protein>
<accession>S2JPH4</accession>